<name>A0A9D4GSF2_DREPO</name>
<comment type="caution">
    <text evidence="1">The sequence shown here is derived from an EMBL/GenBank/DDBJ whole genome shotgun (WGS) entry which is preliminary data.</text>
</comment>
<evidence type="ECO:0000313" key="2">
    <source>
        <dbReference type="Proteomes" id="UP000828390"/>
    </source>
</evidence>
<keyword evidence="2" id="KW-1185">Reference proteome</keyword>
<dbReference type="EMBL" id="JAIWYP010000005">
    <property type="protein sequence ID" value="KAH3820664.1"/>
    <property type="molecule type" value="Genomic_DNA"/>
</dbReference>
<proteinExistence type="predicted"/>
<sequence length="153" mass="17558">MQIIAKVPGERCISQQVAQIYESGKSKCRFYGRLLGKYDLLQFLSEYIETRLFITKFTWKMIIEKTVNFQEKLVVAQRLLCSDQYNLLENVIKPGNCSPLWDIARANPNLLTACQTILNSIGLVTSRPFSKKCSLCNLAVDNISVHLMCFLYH</sequence>
<reference evidence="1" key="1">
    <citation type="journal article" date="2019" name="bioRxiv">
        <title>The Genome of the Zebra Mussel, Dreissena polymorpha: A Resource for Invasive Species Research.</title>
        <authorList>
            <person name="McCartney M.A."/>
            <person name="Auch B."/>
            <person name="Kono T."/>
            <person name="Mallez S."/>
            <person name="Zhang Y."/>
            <person name="Obille A."/>
            <person name="Becker A."/>
            <person name="Abrahante J.E."/>
            <person name="Garbe J."/>
            <person name="Badalamenti J.P."/>
            <person name="Herman A."/>
            <person name="Mangelson H."/>
            <person name="Liachko I."/>
            <person name="Sullivan S."/>
            <person name="Sone E.D."/>
            <person name="Koren S."/>
            <person name="Silverstein K.A.T."/>
            <person name="Beckman K.B."/>
            <person name="Gohl D.M."/>
        </authorList>
    </citation>
    <scope>NUCLEOTIDE SEQUENCE</scope>
    <source>
        <strain evidence="1">Duluth1</strain>
        <tissue evidence="1">Whole animal</tissue>
    </source>
</reference>
<dbReference type="AlphaFoldDB" id="A0A9D4GSF2"/>
<accession>A0A9D4GSF2</accession>
<gene>
    <name evidence="1" type="ORF">DPMN_122412</name>
</gene>
<evidence type="ECO:0000313" key="1">
    <source>
        <dbReference type="EMBL" id="KAH3820664.1"/>
    </source>
</evidence>
<dbReference type="Proteomes" id="UP000828390">
    <property type="component" value="Unassembled WGS sequence"/>
</dbReference>
<reference evidence="1" key="2">
    <citation type="submission" date="2020-11" db="EMBL/GenBank/DDBJ databases">
        <authorList>
            <person name="McCartney M.A."/>
            <person name="Auch B."/>
            <person name="Kono T."/>
            <person name="Mallez S."/>
            <person name="Becker A."/>
            <person name="Gohl D.M."/>
            <person name="Silverstein K.A.T."/>
            <person name="Koren S."/>
            <person name="Bechman K.B."/>
            <person name="Herman A."/>
            <person name="Abrahante J.E."/>
            <person name="Garbe J."/>
        </authorList>
    </citation>
    <scope>NUCLEOTIDE SEQUENCE</scope>
    <source>
        <strain evidence="1">Duluth1</strain>
        <tissue evidence="1">Whole animal</tissue>
    </source>
</reference>
<organism evidence="1 2">
    <name type="scientific">Dreissena polymorpha</name>
    <name type="common">Zebra mussel</name>
    <name type="synonym">Mytilus polymorpha</name>
    <dbReference type="NCBI Taxonomy" id="45954"/>
    <lineage>
        <taxon>Eukaryota</taxon>
        <taxon>Metazoa</taxon>
        <taxon>Spiralia</taxon>
        <taxon>Lophotrochozoa</taxon>
        <taxon>Mollusca</taxon>
        <taxon>Bivalvia</taxon>
        <taxon>Autobranchia</taxon>
        <taxon>Heteroconchia</taxon>
        <taxon>Euheterodonta</taxon>
        <taxon>Imparidentia</taxon>
        <taxon>Neoheterodontei</taxon>
        <taxon>Myida</taxon>
        <taxon>Dreissenoidea</taxon>
        <taxon>Dreissenidae</taxon>
        <taxon>Dreissena</taxon>
    </lineage>
</organism>
<protein>
    <submittedName>
        <fullName evidence="1">Uncharacterized protein</fullName>
    </submittedName>
</protein>